<accession>A0A193BVT9</accession>
<dbReference type="eggNOG" id="COG0702">
    <property type="taxonomic scope" value="Bacteria"/>
</dbReference>
<keyword evidence="3" id="KW-1185">Reference proteome</keyword>
<evidence type="ECO:0000313" key="3">
    <source>
        <dbReference type="Proteomes" id="UP000093695"/>
    </source>
</evidence>
<dbReference type="InterPro" id="IPR036291">
    <property type="entry name" value="NAD(P)-bd_dom_sf"/>
</dbReference>
<evidence type="ECO:0000259" key="1">
    <source>
        <dbReference type="Pfam" id="PF13460"/>
    </source>
</evidence>
<protein>
    <submittedName>
        <fullName evidence="2">NmrA family protein</fullName>
    </submittedName>
</protein>
<organism evidence="2 3">
    <name type="scientific">Amycolatopsis orientalis</name>
    <name type="common">Nocardia orientalis</name>
    <dbReference type="NCBI Taxonomy" id="31958"/>
    <lineage>
        <taxon>Bacteria</taxon>
        <taxon>Bacillati</taxon>
        <taxon>Actinomycetota</taxon>
        <taxon>Actinomycetes</taxon>
        <taxon>Pseudonocardiales</taxon>
        <taxon>Pseudonocardiaceae</taxon>
        <taxon>Amycolatopsis</taxon>
    </lineage>
</organism>
<dbReference type="SUPFAM" id="SSF51735">
    <property type="entry name" value="NAD(P)-binding Rossmann-fold domains"/>
    <property type="match status" value="1"/>
</dbReference>
<dbReference type="STRING" id="31958.SD37_11910"/>
<dbReference type="EMBL" id="CP016174">
    <property type="protein sequence ID" value="ANN16283.1"/>
    <property type="molecule type" value="Genomic_DNA"/>
</dbReference>
<dbReference type="KEGG" id="aori:SD37_11910"/>
<dbReference type="InterPro" id="IPR016040">
    <property type="entry name" value="NAD(P)-bd_dom"/>
</dbReference>
<dbReference type="PANTHER" id="PTHR43162:SF1">
    <property type="entry name" value="PRESTALK A DIFFERENTIATION PROTEIN A"/>
    <property type="match status" value="1"/>
</dbReference>
<dbReference type="AlphaFoldDB" id="A0A193BVT9"/>
<dbReference type="Proteomes" id="UP000093695">
    <property type="component" value="Chromosome"/>
</dbReference>
<evidence type="ECO:0000313" key="2">
    <source>
        <dbReference type="EMBL" id="ANN16283.1"/>
    </source>
</evidence>
<gene>
    <name evidence="2" type="ORF">SD37_11910</name>
</gene>
<dbReference type="InterPro" id="IPR051604">
    <property type="entry name" value="Ergot_Alk_Oxidoreductase"/>
</dbReference>
<dbReference type="Gene3D" id="3.40.50.720">
    <property type="entry name" value="NAD(P)-binding Rossmann-like Domain"/>
    <property type="match status" value="1"/>
</dbReference>
<sequence length="282" mass="30109">MILVTAATAPVGREIVDQLTAAGHPVRALTRDAENTGLPATTDIVVGDLADPESLAIAMRGVSTVFLLAVVPGFAPAFLAAAKEAGVRRIVFQSSGSVDDTAAEQPHAVAAFHHDIERQLRESGLEWTMLRLELSAANPIQWAFDVPGQVRAGDVVRGPYAQAAGAPIHPADFAAIAVEALTDDTHAGRTYPVTGPQSLTHAEQIALLAEALDRPLRYEELPVEQARTAMGPHAPADVLLDDWARHLDRPAPITDTIETITGRPGRTYAQWAADYRGDFLSR</sequence>
<proteinExistence type="predicted"/>
<feature type="domain" description="NAD(P)-binding" evidence="1">
    <location>
        <begin position="7"/>
        <end position="183"/>
    </location>
</feature>
<name>A0A193BVT9_AMYOR</name>
<dbReference type="Pfam" id="PF13460">
    <property type="entry name" value="NAD_binding_10"/>
    <property type="match status" value="1"/>
</dbReference>
<reference evidence="2 3" key="1">
    <citation type="journal article" date="2015" name="Genome Announc.">
        <title>Draft Genome Sequence of Norvancomycin-Producing Strain Amycolatopsis orientalis CPCC200066.</title>
        <authorList>
            <person name="Lei X."/>
            <person name="Yuan F."/>
            <person name="Shi Y."/>
            <person name="Li X."/>
            <person name="Wang L."/>
            <person name="Hong B."/>
        </authorList>
    </citation>
    <scope>NUCLEOTIDE SEQUENCE [LARGE SCALE GENOMIC DNA]</scope>
    <source>
        <strain evidence="2 3">B-37</strain>
    </source>
</reference>
<dbReference type="RefSeq" id="WP_044854089.1">
    <property type="nucleotide sequence ID" value="NZ_CP016174.1"/>
</dbReference>
<dbReference type="PANTHER" id="PTHR43162">
    <property type="match status" value="1"/>
</dbReference>